<dbReference type="AlphaFoldDB" id="A0A6C2CYF3"/>
<dbReference type="Pfam" id="PF02163">
    <property type="entry name" value="Peptidase_M50"/>
    <property type="match status" value="1"/>
</dbReference>
<evidence type="ECO:0000256" key="3">
    <source>
        <dbReference type="ARBA" id="ARBA00007931"/>
    </source>
</evidence>
<keyword evidence="4 7" id="KW-0812">Transmembrane</keyword>
<accession>A0A6C2CYF3</accession>
<reference evidence="9 10" key="1">
    <citation type="submission" date="2019-01" db="EMBL/GenBank/DDBJ databases">
        <title>Zoogloea oleivorans genome sequencing and assembly.</title>
        <authorList>
            <person name="Tancsics A."/>
            <person name="Farkas M."/>
            <person name="Kriszt B."/>
            <person name="Maroti G."/>
            <person name="Horvath B."/>
        </authorList>
    </citation>
    <scope>NUCLEOTIDE SEQUENCE [LARGE SCALE GENOMIC DNA]</scope>
    <source>
        <strain evidence="9 10">Buc</strain>
    </source>
</reference>
<evidence type="ECO:0000259" key="8">
    <source>
        <dbReference type="Pfam" id="PF02163"/>
    </source>
</evidence>
<dbReference type="OrthoDB" id="9759690at2"/>
<organism evidence="9 10">
    <name type="scientific">Zoogloea oleivorans</name>
    <dbReference type="NCBI Taxonomy" id="1552750"/>
    <lineage>
        <taxon>Bacteria</taxon>
        <taxon>Pseudomonadati</taxon>
        <taxon>Pseudomonadota</taxon>
        <taxon>Betaproteobacteria</taxon>
        <taxon>Rhodocyclales</taxon>
        <taxon>Zoogloeaceae</taxon>
        <taxon>Zoogloea</taxon>
    </lineage>
</organism>
<dbReference type="EMBL" id="SDKK01000009">
    <property type="protein sequence ID" value="TYC58332.1"/>
    <property type="molecule type" value="Genomic_DNA"/>
</dbReference>
<feature type="transmembrane region" description="Helical" evidence="7">
    <location>
        <begin position="346"/>
        <end position="370"/>
    </location>
</feature>
<dbReference type="GO" id="GO:0012505">
    <property type="term" value="C:endomembrane system"/>
    <property type="evidence" value="ECO:0007669"/>
    <property type="project" value="UniProtKB-SubCell"/>
</dbReference>
<dbReference type="PANTHER" id="PTHR13325">
    <property type="entry name" value="PROTEASE M50 MEMBRANE-BOUND TRANSCRIPTION FACTOR SITE 2 PROTEASE"/>
    <property type="match status" value="1"/>
</dbReference>
<evidence type="ECO:0000313" key="10">
    <source>
        <dbReference type="Proteomes" id="UP000389128"/>
    </source>
</evidence>
<comment type="cofactor">
    <cofactor evidence="1">
        <name>Zn(2+)</name>
        <dbReference type="ChEBI" id="CHEBI:29105"/>
    </cofactor>
</comment>
<feature type="transmembrane region" description="Helical" evidence="7">
    <location>
        <begin position="376"/>
        <end position="396"/>
    </location>
</feature>
<dbReference type="InterPro" id="IPR008915">
    <property type="entry name" value="Peptidase_M50"/>
</dbReference>
<dbReference type="InterPro" id="IPR001193">
    <property type="entry name" value="MBTPS2"/>
</dbReference>
<dbReference type="GO" id="GO:0031293">
    <property type="term" value="P:membrane protein intracellular domain proteolysis"/>
    <property type="evidence" value="ECO:0007669"/>
    <property type="project" value="TreeGrafter"/>
</dbReference>
<protein>
    <submittedName>
        <fullName evidence="9">HlyD family efflux transporter periplasmic adaptor subunit</fullName>
    </submittedName>
</protein>
<proteinExistence type="inferred from homology"/>
<keyword evidence="5 7" id="KW-1133">Transmembrane helix</keyword>
<evidence type="ECO:0000256" key="2">
    <source>
        <dbReference type="ARBA" id="ARBA00004127"/>
    </source>
</evidence>
<dbReference type="RefSeq" id="WP_148579033.1">
    <property type="nucleotide sequence ID" value="NZ_SDKK01000009.1"/>
</dbReference>
<evidence type="ECO:0000256" key="5">
    <source>
        <dbReference type="ARBA" id="ARBA00022989"/>
    </source>
</evidence>
<comment type="caution">
    <text evidence="9">The sequence shown here is derived from an EMBL/GenBank/DDBJ whole genome shotgun (WGS) entry which is preliminary data.</text>
</comment>
<sequence>MNQYLPPLREEIALLPGPRLPDGQPTWTLHDPVRNLFYQLDWPSFEILSHWRLDDPLRIVDAVTQETTLHITLEDVGGMLQFLQANQLLQTAPGCAAQLAEMLKLRRGSTTRWLLHNYLFFRIPLIKPDRWLSRWHTHLDFFFSRTFLHLTLMAAVAGVVSVYREWEPFSATLVDMLSWEGVVAYGLTIAGVKTLHELGHGVTAKRYGCRVPTMGLAFLVLWPVAYTDTNEVWKLTRRDQRLHVAAAGIVTELTIAIWATLAWAWLPDGGPKSIAFLLSTTTWVSTIVINASPFMRFDGYFLVADYFQLPNLHARAFAIARWDLRERLFALGEPAPEHFPKRKQRWLILFAWATWLYRLTLFLGIAVLVYQFFIKAVGIGLFLVEIVWFVFLPIWTEIRAWRDRWPAIRQSRRARHSAWMGALLFTLFVVPWPTRITTSGLLQPRDQFVIYAPEHARIATLPVANGVAVASGAVLLEMSSPNLQARSDQSEARRERLSLQSASAGFDPETRKDWQVLNEQLLTAQAEESTISADTARYAPTAPYEGVLRDLNPDIQVGDWVGNHEVLGRLISKGPRQVVTYVDGEDIQRIAVGDRALFISDSLEGPTVRLEVTGIDRDASRTLTEPELATLFGGHIQVREKNGVLHPERTVYRVSLKIHSEGSSRQHSWRGKVTIAGNWEAPGLRFLRSVASVMWREFGF</sequence>
<dbReference type="PANTHER" id="PTHR13325:SF3">
    <property type="entry name" value="MEMBRANE-BOUND TRANSCRIPTION FACTOR SITE-2 PROTEASE"/>
    <property type="match status" value="1"/>
</dbReference>
<dbReference type="GO" id="GO:0005737">
    <property type="term" value="C:cytoplasm"/>
    <property type="evidence" value="ECO:0007669"/>
    <property type="project" value="TreeGrafter"/>
</dbReference>
<evidence type="ECO:0000256" key="6">
    <source>
        <dbReference type="ARBA" id="ARBA00023136"/>
    </source>
</evidence>
<dbReference type="GO" id="GO:0016020">
    <property type="term" value="C:membrane"/>
    <property type="evidence" value="ECO:0007669"/>
    <property type="project" value="InterPro"/>
</dbReference>
<evidence type="ECO:0000256" key="4">
    <source>
        <dbReference type="ARBA" id="ARBA00022692"/>
    </source>
</evidence>
<dbReference type="GO" id="GO:0004222">
    <property type="term" value="F:metalloendopeptidase activity"/>
    <property type="evidence" value="ECO:0007669"/>
    <property type="project" value="InterPro"/>
</dbReference>
<comment type="subcellular location">
    <subcellularLocation>
        <location evidence="2">Endomembrane system</location>
        <topology evidence="2">Multi-pass membrane protein</topology>
    </subcellularLocation>
</comment>
<name>A0A6C2CYF3_9RHOO</name>
<gene>
    <name evidence="9" type="ORF">ETQ85_10590</name>
</gene>
<feature type="transmembrane region" description="Helical" evidence="7">
    <location>
        <begin position="142"/>
        <end position="164"/>
    </location>
</feature>
<evidence type="ECO:0000256" key="1">
    <source>
        <dbReference type="ARBA" id="ARBA00001947"/>
    </source>
</evidence>
<evidence type="ECO:0000256" key="7">
    <source>
        <dbReference type="SAM" id="Phobius"/>
    </source>
</evidence>
<keyword evidence="10" id="KW-1185">Reference proteome</keyword>
<keyword evidence="6 7" id="KW-0472">Membrane</keyword>
<evidence type="ECO:0000313" key="9">
    <source>
        <dbReference type="EMBL" id="TYC58332.1"/>
    </source>
</evidence>
<feature type="transmembrane region" description="Helical" evidence="7">
    <location>
        <begin position="245"/>
        <end position="266"/>
    </location>
</feature>
<comment type="similarity">
    <text evidence="3">Belongs to the peptidase M50B family.</text>
</comment>
<feature type="domain" description="Peptidase M50" evidence="8">
    <location>
        <begin position="189"/>
        <end position="280"/>
    </location>
</feature>
<dbReference type="Proteomes" id="UP000389128">
    <property type="component" value="Unassembled WGS sequence"/>
</dbReference>
<feature type="transmembrane region" description="Helical" evidence="7">
    <location>
        <begin position="417"/>
        <end position="434"/>
    </location>
</feature>